<evidence type="ECO:0000256" key="8">
    <source>
        <dbReference type="ARBA" id="ARBA00022989"/>
    </source>
</evidence>
<evidence type="ECO:0000256" key="3">
    <source>
        <dbReference type="ARBA" id="ARBA00022448"/>
    </source>
</evidence>
<evidence type="ECO:0000256" key="4">
    <source>
        <dbReference type="ARBA" id="ARBA00022475"/>
    </source>
</evidence>
<evidence type="ECO:0000256" key="10">
    <source>
        <dbReference type="ARBA" id="ARBA00023136"/>
    </source>
</evidence>
<evidence type="ECO:0000256" key="9">
    <source>
        <dbReference type="ARBA" id="ARBA00023027"/>
    </source>
</evidence>
<dbReference type="PANTHER" id="PTHR11058:SF22">
    <property type="entry name" value="NADH-QUINONE OXIDOREDUCTASE SUBUNIT A"/>
    <property type="match status" value="1"/>
</dbReference>
<evidence type="ECO:0000256" key="5">
    <source>
        <dbReference type="ARBA" id="ARBA00022692"/>
    </source>
</evidence>
<evidence type="ECO:0008006" key="13">
    <source>
        <dbReference type="Google" id="ProtNLM"/>
    </source>
</evidence>
<gene>
    <name evidence="12" type="ORF">METZ01_LOCUS213236</name>
</gene>
<evidence type="ECO:0000256" key="6">
    <source>
        <dbReference type="ARBA" id="ARBA00022719"/>
    </source>
</evidence>
<accession>A0A382FCN0</accession>
<dbReference type="EMBL" id="UINC01049068">
    <property type="protein sequence ID" value="SVB60382.1"/>
    <property type="molecule type" value="Genomic_DNA"/>
</dbReference>
<feature type="non-terminal residue" evidence="12">
    <location>
        <position position="1"/>
    </location>
</feature>
<evidence type="ECO:0000256" key="11">
    <source>
        <dbReference type="SAM" id="Phobius"/>
    </source>
</evidence>
<dbReference type="Pfam" id="PF00507">
    <property type="entry name" value="Oxidored_q4"/>
    <property type="match status" value="1"/>
</dbReference>
<keyword evidence="5 11" id="KW-0812">Transmembrane</keyword>
<proteinExistence type="inferred from homology"/>
<evidence type="ECO:0000256" key="7">
    <source>
        <dbReference type="ARBA" id="ARBA00022967"/>
    </source>
</evidence>
<dbReference type="AlphaFoldDB" id="A0A382FCN0"/>
<evidence type="ECO:0000313" key="12">
    <source>
        <dbReference type="EMBL" id="SVB60382.1"/>
    </source>
</evidence>
<dbReference type="Gene3D" id="1.20.58.1610">
    <property type="entry name" value="NADH:ubiquinone/plastoquinone oxidoreductase, chain 3"/>
    <property type="match status" value="1"/>
</dbReference>
<dbReference type="InterPro" id="IPR000440">
    <property type="entry name" value="NADH_UbQ/plastoQ_OxRdtase_su3"/>
</dbReference>
<dbReference type="PANTHER" id="PTHR11058">
    <property type="entry name" value="NADH-UBIQUINONE OXIDOREDUCTASE CHAIN 3"/>
    <property type="match status" value="1"/>
</dbReference>
<keyword evidence="7" id="KW-1278">Translocase</keyword>
<dbReference type="GO" id="GO:0008137">
    <property type="term" value="F:NADH dehydrogenase (ubiquinone) activity"/>
    <property type="evidence" value="ECO:0007669"/>
    <property type="project" value="InterPro"/>
</dbReference>
<dbReference type="GO" id="GO:0030964">
    <property type="term" value="C:NADH dehydrogenase complex"/>
    <property type="evidence" value="ECO:0007669"/>
    <property type="project" value="TreeGrafter"/>
</dbReference>
<feature type="transmembrane region" description="Helical" evidence="11">
    <location>
        <begin position="71"/>
        <end position="92"/>
    </location>
</feature>
<keyword evidence="6" id="KW-0874">Quinone</keyword>
<dbReference type="GO" id="GO:0048038">
    <property type="term" value="F:quinone binding"/>
    <property type="evidence" value="ECO:0007669"/>
    <property type="project" value="UniProtKB-KW"/>
</dbReference>
<keyword evidence="8 11" id="KW-1133">Transmembrane helix</keyword>
<protein>
    <recommendedName>
        <fullName evidence="13">NADH-quinone oxidoreductase subunit</fullName>
    </recommendedName>
</protein>
<keyword evidence="9" id="KW-0520">NAD</keyword>
<keyword evidence="3" id="KW-0813">Transport</keyword>
<feature type="transmembrane region" description="Helical" evidence="11">
    <location>
        <begin position="98"/>
        <end position="119"/>
    </location>
</feature>
<sequence>VNYFTSNFQVVMSGSYIPLLILFGVSIVNAIGMGVASHILNPRRPTPVKEMPYESGMIPLGDTRQRFSVKFYVVAISFIVFDLETVFLIPWAVNLRDLGWGVFGAVFLFALLLALGLVYEWKKGGLEWE</sequence>
<dbReference type="GO" id="GO:0016651">
    <property type="term" value="F:oxidoreductase activity, acting on NAD(P)H"/>
    <property type="evidence" value="ECO:0007669"/>
    <property type="project" value="InterPro"/>
</dbReference>
<feature type="transmembrane region" description="Helical" evidence="11">
    <location>
        <begin position="16"/>
        <end position="40"/>
    </location>
</feature>
<evidence type="ECO:0000256" key="2">
    <source>
        <dbReference type="ARBA" id="ARBA00008472"/>
    </source>
</evidence>
<evidence type="ECO:0000256" key="1">
    <source>
        <dbReference type="ARBA" id="ARBA00004141"/>
    </source>
</evidence>
<dbReference type="InterPro" id="IPR023043">
    <property type="entry name" value="NAD(P)H_OxRDtase_bac/plastid"/>
</dbReference>
<name>A0A382FCN0_9ZZZZ</name>
<organism evidence="12">
    <name type="scientific">marine metagenome</name>
    <dbReference type="NCBI Taxonomy" id="408172"/>
    <lineage>
        <taxon>unclassified sequences</taxon>
        <taxon>metagenomes</taxon>
        <taxon>ecological metagenomes</taxon>
    </lineage>
</organism>
<keyword evidence="10 11" id="KW-0472">Membrane</keyword>
<dbReference type="HAMAP" id="MF_01394">
    <property type="entry name" value="NDH1_NuoA"/>
    <property type="match status" value="1"/>
</dbReference>
<keyword evidence="4" id="KW-1003">Cell membrane</keyword>
<comment type="subcellular location">
    <subcellularLocation>
        <location evidence="1">Membrane</location>
        <topology evidence="1">Multi-pass membrane protein</topology>
    </subcellularLocation>
</comment>
<comment type="similarity">
    <text evidence="2">Belongs to the complex I subunit 3 family.</text>
</comment>
<reference evidence="12" key="1">
    <citation type="submission" date="2018-05" db="EMBL/GenBank/DDBJ databases">
        <authorList>
            <person name="Lanie J.A."/>
            <person name="Ng W.-L."/>
            <person name="Kazmierczak K.M."/>
            <person name="Andrzejewski T.M."/>
            <person name="Davidsen T.M."/>
            <person name="Wayne K.J."/>
            <person name="Tettelin H."/>
            <person name="Glass J.I."/>
            <person name="Rusch D."/>
            <person name="Podicherti R."/>
            <person name="Tsui H.-C.T."/>
            <person name="Winkler M.E."/>
        </authorList>
    </citation>
    <scope>NUCLEOTIDE SEQUENCE</scope>
</reference>
<dbReference type="InterPro" id="IPR038430">
    <property type="entry name" value="NDAH_ubi_oxred_su3_sf"/>
</dbReference>